<evidence type="ECO:0000313" key="1">
    <source>
        <dbReference type="EMBL" id="POH64406.1"/>
    </source>
</evidence>
<dbReference type="AlphaFoldDB" id="A0A2S3ZDH3"/>
<accession>A0A2S3ZDH3</accession>
<comment type="caution">
    <text evidence="1">The sequence shown here is derived from an EMBL/GenBank/DDBJ whole genome shotgun (WGS) entry which is preliminary data.</text>
</comment>
<evidence type="ECO:0000313" key="2">
    <source>
        <dbReference type="Proteomes" id="UP000237340"/>
    </source>
</evidence>
<proteinExistence type="predicted"/>
<keyword evidence="2" id="KW-1185">Reference proteome</keyword>
<organism evidence="1 2">
    <name type="scientific">Cryobacterium zongtaii</name>
    <dbReference type="NCBI Taxonomy" id="1259217"/>
    <lineage>
        <taxon>Bacteria</taxon>
        <taxon>Bacillati</taxon>
        <taxon>Actinomycetota</taxon>
        <taxon>Actinomycetes</taxon>
        <taxon>Micrococcales</taxon>
        <taxon>Microbacteriaceae</taxon>
        <taxon>Cryobacterium</taxon>
    </lineage>
</organism>
<protein>
    <submittedName>
        <fullName evidence="1">Uncharacterized protein</fullName>
    </submittedName>
</protein>
<dbReference type="Proteomes" id="UP000237340">
    <property type="component" value="Unassembled WGS sequence"/>
</dbReference>
<name>A0A2S3ZDH3_9MICO</name>
<sequence>MATRLVPGLGRESIVGSIGENQSMALDIDYSRSLRTSDQLAGLIRAVVLAAPVDESRALEWKKGYSDLTSAEASFAIGRAILGFANRMPGVAATQFEGAAYVVIGAEPGLLLGQSVPDSANVVNAIGRYCGQGFPLWDGRAVSVDGTTVFIVTVEPPRAGDRIALLQKDFQPAKGSLVKAGTVFVRQPGATERATKEELESLQDRLLDGSRRDAHYSEIRATIDSIIGAARRWADTMLGMLSATSRRRSAWSEQDLAEWVDTDSGVEQGAQLQLFHASVRRIRLLTTESGILAAVGHVEQFVSHERDAWSLIAGKVPFTDANQTKAAAQIFEVRGAAETLEEVAVAFLAR</sequence>
<reference evidence="1 2" key="1">
    <citation type="submission" date="2018-01" db="EMBL/GenBank/DDBJ databases">
        <title>Cryobacterium sp. nov., from glaciers in China.</title>
        <authorList>
            <person name="Liu Q."/>
            <person name="Xin Y.-H."/>
        </authorList>
    </citation>
    <scope>NUCLEOTIDE SEQUENCE [LARGE SCALE GENOMIC DNA]</scope>
    <source>
        <strain evidence="1 2">TMN-42</strain>
    </source>
</reference>
<dbReference type="EMBL" id="PPXD01000020">
    <property type="protein sequence ID" value="POH64406.1"/>
    <property type="molecule type" value="Genomic_DNA"/>
</dbReference>
<gene>
    <name evidence="1" type="ORF">C3B61_13240</name>
</gene>